<gene>
    <name evidence="1" type="ORF">C5S46_04260</name>
</gene>
<comment type="caution">
    <text evidence="1">The sequence shown here is derived from an EMBL/GenBank/DDBJ whole genome shotgun (WGS) entry which is preliminary data.</text>
</comment>
<dbReference type="Proteomes" id="UP000315423">
    <property type="component" value="Unassembled WGS sequence"/>
</dbReference>
<reference evidence="1" key="1">
    <citation type="submission" date="2018-09" db="EMBL/GenBank/DDBJ databases">
        <title>A genomic encyclopedia of anaerobic methanotrophic archaea.</title>
        <authorList>
            <person name="Skennerton C.T."/>
            <person name="Chadwick G.L."/>
            <person name="Laso-Perez R."/>
            <person name="Leu A.O."/>
            <person name="Speth D.R."/>
            <person name="Yu H."/>
            <person name="Morgan-Lang C."/>
            <person name="Hatzenpichler R."/>
            <person name="Goudeau D."/>
            <person name="Malmstrom R."/>
            <person name="Woyke T."/>
            <person name="Hallam S."/>
            <person name="Tyson G.W."/>
            <person name="Wegener G."/>
            <person name="Boetius A."/>
            <person name="Orphan V.J."/>
        </authorList>
    </citation>
    <scope>NUCLEOTIDE SEQUENCE</scope>
    <source>
        <strain evidence="1">CONS3730D10UFb2</strain>
    </source>
</reference>
<protein>
    <submittedName>
        <fullName evidence="1">Uncharacterized protein</fullName>
    </submittedName>
</protein>
<dbReference type="EMBL" id="QYBA01000136">
    <property type="protein sequence ID" value="TKY91744.1"/>
    <property type="molecule type" value="Genomic_DNA"/>
</dbReference>
<sequence>MKKFGFLKRYKFNKTIKKCNDELTVLIRNDPSTDSLASFYAFKMICEFYHINIKGYYTGTIQHKGLLNIMESDIEHLPDVITTEFSGPLALIDVVPSELPEGLATLIGLPVMIISHSKAAIKNIKCDYKDVRADVETTSTIMIQYLKSLEIPIDKTTGTLLLYAIRDRTRIFLTNINHNGLEAYLFVLGQIDHDLLLKLENPGVKSETFNDLAKAISNRIIKDVYLIANTGYVKDPNTLSKVCKYMLDLEGISTALIFAVDISNIYAYAITDDIEINLKQIFKKAFGQCGNIIGTPSYASITMPLGLFNVITKDQENSKSRELMLNTISDSISSRFLKVIEEGEGKLDSEQ</sequence>
<name>A0AC61SAP7_9EURY</name>
<proteinExistence type="predicted"/>
<organism evidence="1 2">
    <name type="scientific">Candidatus Methanomarinus sp</name>
    <dbReference type="NCBI Taxonomy" id="3386244"/>
    <lineage>
        <taxon>Archaea</taxon>
        <taxon>Methanobacteriati</taxon>
        <taxon>Methanobacteriota</taxon>
        <taxon>Stenosarchaea group</taxon>
        <taxon>Methanomicrobia</taxon>
        <taxon>Methanosarcinales</taxon>
        <taxon>ANME-2 cluster</taxon>
        <taxon>Candidatus Methanocomedenaceae</taxon>
        <taxon>Candidatus Methanomarinus</taxon>
    </lineage>
</organism>
<accession>A0AC61SAP7</accession>
<evidence type="ECO:0000313" key="2">
    <source>
        <dbReference type="Proteomes" id="UP000315423"/>
    </source>
</evidence>
<evidence type="ECO:0000313" key="1">
    <source>
        <dbReference type="EMBL" id="TKY91744.1"/>
    </source>
</evidence>